<dbReference type="Proteomes" id="UP000789595">
    <property type="component" value="Unassembled WGS sequence"/>
</dbReference>
<evidence type="ECO:0000256" key="1">
    <source>
        <dbReference type="ARBA" id="ARBA00022737"/>
    </source>
</evidence>
<reference evidence="4" key="1">
    <citation type="submission" date="2021-11" db="EMBL/GenBank/DDBJ databases">
        <authorList>
            <consortium name="Genoscope - CEA"/>
            <person name="William W."/>
        </authorList>
    </citation>
    <scope>NUCLEOTIDE SEQUENCE</scope>
</reference>
<dbReference type="InterPro" id="IPR036770">
    <property type="entry name" value="Ankyrin_rpt-contain_sf"/>
</dbReference>
<dbReference type="Pfam" id="PF12796">
    <property type="entry name" value="Ank_2"/>
    <property type="match status" value="1"/>
</dbReference>
<comment type="caution">
    <text evidence="4">The sequence shown here is derived from an EMBL/GenBank/DDBJ whole genome shotgun (WGS) entry which is preliminary data.</text>
</comment>
<evidence type="ECO:0000313" key="5">
    <source>
        <dbReference type="Proteomes" id="UP000789595"/>
    </source>
</evidence>
<dbReference type="PANTHER" id="PTHR24171:SF8">
    <property type="entry name" value="BRCA1-ASSOCIATED RING DOMAIN PROTEIN 1"/>
    <property type="match status" value="1"/>
</dbReference>
<dbReference type="Gene3D" id="1.25.40.20">
    <property type="entry name" value="Ankyrin repeat-containing domain"/>
    <property type="match status" value="1"/>
</dbReference>
<dbReference type="PROSITE" id="PS50088">
    <property type="entry name" value="ANK_REPEAT"/>
    <property type="match status" value="2"/>
</dbReference>
<gene>
    <name evidence="4" type="ORF">PECAL_4P14980</name>
</gene>
<evidence type="ECO:0000256" key="3">
    <source>
        <dbReference type="PROSITE-ProRule" id="PRU00023"/>
    </source>
</evidence>
<keyword evidence="2 3" id="KW-0040">ANK repeat</keyword>
<dbReference type="PANTHER" id="PTHR24171">
    <property type="entry name" value="ANKYRIN REPEAT DOMAIN-CONTAINING PROTEIN 39-RELATED"/>
    <property type="match status" value="1"/>
</dbReference>
<dbReference type="GO" id="GO:0085020">
    <property type="term" value="P:protein K6-linked ubiquitination"/>
    <property type="evidence" value="ECO:0007669"/>
    <property type="project" value="TreeGrafter"/>
</dbReference>
<dbReference type="SMART" id="SM00248">
    <property type="entry name" value="ANK"/>
    <property type="match status" value="2"/>
</dbReference>
<evidence type="ECO:0000313" key="4">
    <source>
        <dbReference type="EMBL" id="CAH0374227.1"/>
    </source>
</evidence>
<dbReference type="AlphaFoldDB" id="A0A8J2WZ28"/>
<dbReference type="InterPro" id="IPR002110">
    <property type="entry name" value="Ankyrin_rpt"/>
</dbReference>
<dbReference type="OrthoDB" id="47112at2759"/>
<dbReference type="SUPFAM" id="SSF48403">
    <property type="entry name" value="Ankyrin repeat"/>
    <property type="match status" value="1"/>
</dbReference>
<dbReference type="GO" id="GO:0004842">
    <property type="term" value="F:ubiquitin-protein transferase activity"/>
    <property type="evidence" value="ECO:0007669"/>
    <property type="project" value="TreeGrafter"/>
</dbReference>
<dbReference type="PROSITE" id="PS50297">
    <property type="entry name" value="ANK_REP_REGION"/>
    <property type="match status" value="1"/>
</dbReference>
<evidence type="ECO:0008006" key="6">
    <source>
        <dbReference type="Google" id="ProtNLM"/>
    </source>
</evidence>
<feature type="repeat" description="ANK" evidence="3">
    <location>
        <begin position="122"/>
        <end position="154"/>
    </location>
</feature>
<sequence>MAPGAPMPSCLPPQLIIAWLPTRDVAAALRVSKDWCSTAEPIFQAIAGRHGLRRVDPSWRETVRRYRTRLGRMETQNPLAIRLHQAAQRDDAPAIQRLVSGDWDADRQMFPEPVDVDYAGGFGQTALHIAAMWGNLNAVNALIAAGADLNPQNWIERNYLGYIGGTPLHVAANSTKAPLAKRCRCAERLIEAGANARLLNGEEDAPYQSPLPEHESDLINMRGLAESRVRFRKLLTFAFRAQRCCDEDNVTEKSPGNLASAPKVSSPLGDVGTSDVFDI</sequence>
<keyword evidence="5" id="KW-1185">Reference proteome</keyword>
<proteinExistence type="predicted"/>
<name>A0A8J2WZ28_9STRA</name>
<evidence type="ECO:0000256" key="2">
    <source>
        <dbReference type="ARBA" id="ARBA00023043"/>
    </source>
</evidence>
<feature type="repeat" description="ANK" evidence="3">
    <location>
        <begin position="163"/>
        <end position="201"/>
    </location>
</feature>
<protein>
    <recommendedName>
        <fullName evidence="6">F-box domain-containing protein</fullName>
    </recommendedName>
</protein>
<keyword evidence="1" id="KW-0677">Repeat</keyword>
<organism evidence="4 5">
    <name type="scientific">Pelagomonas calceolata</name>
    <dbReference type="NCBI Taxonomy" id="35677"/>
    <lineage>
        <taxon>Eukaryota</taxon>
        <taxon>Sar</taxon>
        <taxon>Stramenopiles</taxon>
        <taxon>Ochrophyta</taxon>
        <taxon>Pelagophyceae</taxon>
        <taxon>Pelagomonadales</taxon>
        <taxon>Pelagomonadaceae</taxon>
        <taxon>Pelagomonas</taxon>
    </lineage>
</organism>
<accession>A0A8J2WZ28</accession>
<dbReference type="EMBL" id="CAKKNE010000004">
    <property type="protein sequence ID" value="CAH0374227.1"/>
    <property type="molecule type" value="Genomic_DNA"/>
</dbReference>